<protein>
    <recommendedName>
        <fullName evidence="3">ManO family protein</fullName>
    </recommendedName>
</protein>
<accession>V7HW46</accession>
<evidence type="ECO:0008006" key="3">
    <source>
        <dbReference type="Google" id="ProtNLM"/>
    </source>
</evidence>
<dbReference type="Proteomes" id="UP000018559">
    <property type="component" value="Unassembled WGS sequence"/>
</dbReference>
<dbReference type="EMBL" id="AWWH01000184">
    <property type="protein sequence ID" value="ETA73413.1"/>
    <property type="molecule type" value="Genomic_DNA"/>
</dbReference>
<name>V7HW46_9LACO</name>
<keyword evidence="2" id="KW-1185">Reference proteome</keyword>
<gene>
    <name evidence="1" type="ORF">LEQ_0134</name>
</gene>
<reference evidence="1 2" key="1">
    <citation type="journal article" date="2014" name="Genome Announc.">
        <title>The Genome of the Predominant Equine Lactobacillus Species, Lactobacillus equi, Is Reflective of Its Lifestyle Adaptations to an Herbivorous Host.</title>
        <authorList>
            <person name="O'Donnell M.M."/>
            <person name="Harris H.M."/>
            <person name="O'Toole P.W."/>
            <person name="Ross R.P."/>
        </authorList>
    </citation>
    <scope>NUCLEOTIDE SEQUENCE [LARGE SCALE GENOMIC DNA]</scope>
    <source>
        <strain evidence="1 2">DPC 6820</strain>
    </source>
</reference>
<dbReference type="Pfam" id="PF06115">
    <property type="entry name" value="DUF956"/>
    <property type="match status" value="1"/>
</dbReference>
<organism evidence="1 2">
    <name type="scientific">Ligilactobacillus equi DPC 6820</name>
    <dbReference type="NCBI Taxonomy" id="1392007"/>
    <lineage>
        <taxon>Bacteria</taxon>
        <taxon>Bacillati</taxon>
        <taxon>Bacillota</taxon>
        <taxon>Bacilli</taxon>
        <taxon>Lactobacillales</taxon>
        <taxon>Lactobacillaceae</taxon>
        <taxon>Ligilactobacillus</taxon>
    </lineage>
</organism>
<dbReference type="AlphaFoldDB" id="V7HW46"/>
<comment type="caution">
    <text evidence="1">The sequence shown here is derived from an EMBL/GenBank/DDBJ whole genome shotgun (WGS) entry which is preliminary data.</text>
</comment>
<proteinExistence type="predicted"/>
<dbReference type="InterPro" id="IPR010360">
    <property type="entry name" value="DUF956"/>
</dbReference>
<evidence type="ECO:0000313" key="2">
    <source>
        <dbReference type="Proteomes" id="UP000018559"/>
    </source>
</evidence>
<evidence type="ECO:0000313" key="1">
    <source>
        <dbReference type="EMBL" id="ETA73413.1"/>
    </source>
</evidence>
<dbReference type="PATRIC" id="fig|1392007.3.peg.1772"/>
<sequence>MVQSINTKVDLVVVGTSYLGLGKYGKIMIGDKGFEFYNDRDPQDYVQIPWDEVDCVIAEVLFKGKWIPRFALRTKKNGTFSFATRNPKRTLRAVREYVGAENIVSSLSFFQVLRRNLKRRFGRKKSKTE</sequence>
<dbReference type="PIRSF" id="PIRSF021265">
    <property type="entry name" value="DUF956"/>
    <property type="match status" value="1"/>
</dbReference>
<dbReference type="RefSeq" id="WP_023860355.1">
    <property type="nucleotide sequence ID" value="NZ_AWWH01000184.1"/>
</dbReference>